<dbReference type="InterPro" id="IPR002314">
    <property type="entry name" value="aa-tRNA-synt_IIb"/>
</dbReference>
<dbReference type="InterPro" id="IPR050062">
    <property type="entry name" value="Pro-tRNA_synthetase"/>
</dbReference>
<dbReference type="GO" id="GO:0004827">
    <property type="term" value="F:proline-tRNA ligase activity"/>
    <property type="evidence" value="ECO:0007669"/>
    <property type="project" value="UniProtKB-UniRule"/>
</dbReference>
<dbReference type="InterPro" id="IPR006195">
    <property type="entry name" value="aa-tRNA-synth_II"/>
</dbReference>
<comment type="subunit">
    <text evidence="2 10">Homodimer.</text>
</comment>
<dbReference type="InterPro" id="IPR002316">
    <property type="entry name" value="Pro-tRNA-ligase_IIa"/>
</dbReference>
<dbReference type="InterPro" id="IPR044140">
    <property type="entry name" value="ProRS_anticodon_short"/>
</dbReference>
<evidence type="ECO:0000256" key="8">
    <source>
        <dbReference type="ARBA" id="ARBA00023146"/>
    </source>
</evidence>
<evidence type="ECO:0000313" key="13">
    <source>
        <dbReference type="Proteomes" id="UP000193778"/>
    </source>
</evidence>
<comment type="subcellular location">
    <subcellularLocation>
        <location evidence="1 10">Cytoplasm</location>
    </subcellularLocation>
</comment>
<evidence type="ECO:0000256" key="7">
    <source>
        <dbReference type="ARBA" id="ARBA00022917"/>
    </source>
</evidence>
<dbReference type="Pfam" id="PF00587">
    <property type="entry name" value="tRNA-synt_2b"/>
    <property type="match status" value="1"/>
</dbReference>
<dbReference type="PRINTS" id="PR01046">
    <property type="entry name" value="TRNASYNTHPRO"/>
</dbReference>
<dbReference type="SUPFAM" id="SSF52954">
    <property type="entry name" value="Class II aaRS ABD-related"/>
    <property type="match status" value="1"/>
</dbReference>
<dbReference type="Gene3D" id="3.30.930.10">
    <property type="entry name" value="Bira Bifunctional Protein, Domain 2"/>
    <property type="match status" value="1"/>
</dbReference>
<accession>A0A1X6YFW1</accession>
<keyword evidence="5 10" id="KW-0547">Nucleotide-binding</keyword>
<evidence type="ECO:0000256" key="5">
    <source>
        <dbReference type="ARBA" id="ARBA00022741"/>
    </source>
</evidence>
<evidence type="ECO:0000256" key="1">
    <source>
        <dbReference type="ARBA" id="ARBA00004496"/>
    </source>
</evidence>
<dbReference type="CDD" id="cd00779">
    <property type="entry name" value="ProRS_core_prok"/>
    <property type="match status" value="1"/>
</dbReference>
<dbReference type="GO" id="GO:0005829">
    <property type="term" value="C:cytosol"/>
    <property type="evidence" value="ECO:0007669"/>
    <property type="project" value="TreeGrafter"/>
</dbReference>
<dbReference type="NCBIfam" id="NF008979">
    <property type="entry name" value="PRK12325.1"/>
    <property type="match status" value="1"/>
</dbReference>
<evidence type="ECO:0000259" key="11">
    <source>
        <dbReference type="PROSITE" id="PS50862"/>
    </source>
</evidence>
<dbReference type="PANTHER" id="PTHR42753:SF2">
    <property type="entry name" value="PROLINE--TRNA LIGASE"/>
    <property type="match status" value="1"/>
</dbReference>
<dbReference type="SUPFAM" id="SSF55681">
    <property type="entry name" value="Class II aaRS and biotin synthetases"/>
    <property type="match status" value="1"/>
</dbReference>
<dbReference type="InterPro" id="IPR045864">
    <property type="entry name" value="aa-tRNA-synth_II/BPL/LPL"/>
</dbReference>
<dbReference type="CDD" id="cd00861">
    <property type="entry name" value="ProRS_anticodon_short"/>
    <property type="match status" value="1"/>
</dbReference>
<name>A0A1X6YFW1_9RHOB</name>
<evidence type="ECO:0000256" key="4">
    <source>
        <dbReference type="ARBA" id="ARBA00022598"/>
    </source>
</evidence>
<dbReference type="EC" id="6.1.1.15" evidence="10"/>
<dbReference type="HAMAP" id="MF_01570">
    <property type="entry name" value="Pro_tRNA_synth_type2"/>
    <property type="match status" value="1"/>
</dbReference>
<keyword evidence="6 10" id="KW-0067">ATP-binding</keyword>
<dbReference type="EMBL" id="FWFP01000002">
    <property type="protein sequence ID" value="SLN20231.1"/>
    <property type="molecule type" value="Genomic_DNA"/>
</dbReference>
<dbReference type="InterPro" id="IPR004154">
    <property type="entry name" value="Anticodon-bd"/>
</dbReference>
<reference evidence="13" key="1">
    <citation type="submission" date="2017-03" db="EMBL/GenBank/DDBJ databases">
        <authorList>
            <person name="Rodrigo-Torres L."/>
            <person name="Arahal R.D."/>
            <person name="Lucena T."/>
        </authorList>
    </citation>
    <scope>NUCLEOTIDE SEQUENCE [LARGE SCALE GENOMIC DNA]</scope>
    <source>
        <strain evidence="13">CECT 8411</strain>
    </source>
</reference>
<dbReference type="FunFam" id="3.30.930.10:FF:000042">
    <property type="entry name" value="probable proline--tRNA ligase, mitochondrial"/>
    <property type="match status" value="1"/>
</dbReference>
<keyword evidence="13" id="KW-1185">Reference proteome</keyword>
<dbReference type="AlphaFoldDB" id="A0A1X6YFW1"/>
<dbReference type="Gene3D" id="3.40.50.800">
    <property type="entry name" value="Anticodon-binding domain"/>
    <property type="match status" value="1"/>
</dbReference>
<dbReference type="OrthoDB" id="9809052at2"/>
<dbReference type="GO" id="GO:0005524">
    <property type="term" value="F:ATP binding"/>
    <property type="evidence" value="ECO:0007669"/>
    <property type="project" value="UniProtKB-UniRule"/>
</dbReference>
<evidence type="ECO:0000256" key="10">
    <source>
        <dbReference type="HAMAP-Rule" id="MF_01570"/>
    </source>
</evidence>
<evidence type="ECO:0000256" key="3">
    <source>
        <dbReference type="ARBA" id="ARBA00022490"/>
    </source>
</evidence>
<organism evidence="12 13">
    <name type="scientific">Ruegeria meonggei</name>
    <dbReference type="NCBI Taxonomy" id="1446476"/>
    <lineage>
        <taxon>Bacteria</taxon>
        <taxon>Pseudomonadati</taxon>
        <taxon>Pseudomonadota</taxon>
        <taxon>Alphaproteobacteria</taxon>
        <taxon>Rhodobacterales</taxon>
        <taxon>Roseobacteraceae</taxon>
        <taxon>Ruegeria</taxon>
    </lineage>
</organism>
<evidence type="ECO:0000256" key="2">
    <source>
        <dbReference type="ARBA" id="ARBA00011738"/>
    </source>
</evidence>
<comment type="catalytic activity">
    <reaction evidence="9 10">
        <text>tRNA(Pro) + L-proline + ATP = L-prolyl-tRNA(Pro) + AMP + diphosphate</text>
        <dbReference type="Rhea" id="RHEA:14305"/>
        <dbReference type="Rhea" id="RHEA-COMP:9700"/>
        <dbReference type="Rhea" id="RHEA-COMP:9702"/>
        <dbReference type="ChEBI" id="CHEBI:30616"/>
        <dbReference type="ChEBI" id="CHEBI:33019"/>
        <dbReference type="ChEBI" id="CHEBI:60039"/>
        <dbReference type="ChEBI" id="CHEBI:78442"/>
        <dbReference type="ChEBI" id="CHEBI:78532"/>
        <dbReference type="ChEBI" id="CHEBI:456215"/>
        <dbReference type="EC" id="6.1.1.15"/>
    </reaction>
</comment>
<dbReference type="InterPro" id="IPR036621">
    <property type="entry name" value="Anticodon-bd_dom_sf"/>
</dbReference>
<dbReference type="PROSITE" id="PS50862">
    <property type="entry name" value="AA_TRNA_LIGASE_II"/>
    <property type="match status" value="1"/>
</dbReference>
<dbReference type="InterPro" id="IPR023716">
    <property type="entry name" value="Prolyl-tRNA_ligase_IIa_type2"/>
</dbReference>
<sequence length="446" mass="50455">MRLSRYFLPVLKENPSEAQIASHRLMLRAGMIKQASSGIYSWLPLGFKVLRKLENIVHQEQAKAGHIAIQMPIIQSADLWRESGRYDDYGQEMLRMKDRHDRDMLFTPTAEELVTDIFRGHVSSYKDLPLTLYQIQWKFRDEIRPRFGVMRGREFYMKDGYNFDLTKEDALHAYNRHLVTYLRTYERMGLQAIPMRADSGPIGGDNTHEFLVLADTGESEVFYDSAVTDLTFGNRQINYDDHAQCQSILEEFTSKYARTDETHDEALFNQVPEDRRRVARGIEVGQIFYFGTKYSEAMGATVQGPDGKPVPVHMGSHGIGVSRLVGAIIEASHDDKGIIWPEGVTPFHCGIVNLKQGDDEADAACDKLYGALNALGLEPLYDDRKERAGGKFATMDLIGLPWRITVGPRGLKNGVVELTCRRTGDSEELSPEAAVTKIAEIYEHIA</sequence>
<evidence type="ECO:0000256" key="6">
    <source>
        <dbReference type="ARBA" id="ARBA00022840"/>
    </source>
</evidence>
<comment type="similarity">
    <text evidence="10">Belongs to the class-II aminoacyl-tRNA synthetase family. ProS type 2 subfamily.</text>
</comment>
<keyword evidence="8 10" id="KW-0030">Aminoacyl-tRNA synthetase</keyword>
<dbReference type="GO" id="GO:0006433">
    <property type="term" value="P:prolyl-tRNA aminoacylation"/>
    <property type="evidence" value="ECO:0007669"/>
    <property type="project" value="UniProtKB-UniRule"/>
</dbReference>
<comment type="function">
    <text evidence="10">Catalyzes the attachment of proline to tRNA(Pro) in a two-step reaction: proline is first activated by ATP to form Pro-AMP and then transferred to the acceptor end of tRNA(Pro).</text>
</comment>
<evidence type="ECO:0000313" key="12">
    <source>
        <dbReference type="EMBL" id="SLN20231.1"/>
    </source>
</evidence>
<dbReference type="InterPro" id="IPR033730">
    <property type="entry name" value="ProRS_core_prok"/>
</dbReference>
<keyword evidence="3 10" id="KW-0963">Cytoplasm</keyword>
<proteinExistence type="inferred from homology"/>
<feature type="domain" description="Aminoacyl-transfer RNA synthetases class-II family profile" evidence="11">
    <location>
        <begin position="33"/>
        <end position="341"/>
    </location>
</feature>
<dbReference type="InterPro" id="IPR004500">
    <property type="entry name" value="Pro-tRNA-synth_IIa_bac-type"/>
</dbReference>
<dbReference type="PANTHER" id="PTHR42753">
    <property type="entry name" value="MITOCHONDRIAL RIBOSOME PROTEIN L39/PROLYL-TRNA LIGASE FAMILY MEMBER"/>
    <property type="match status" value="1"/>
</dbReference>
<dbReference type="RefSeq" id="WP_085821252.1">
    <property type="nucleotide sequence ID" value="NZ_FWFP01000002.1"/>
</dbReference>
<keyword evidence="7 10" id="KW-0648">Protein biosynthesis</keyword>
<dbReference type="NCBIfam" id="TIGR00409">
    <property type="entry name" value="proS_fam_II"/>
    <property type="match status" value="1"/>
</dbReference>
<evidence type="ECO:0000256" key="9">
    <source>
        <dbReference type="ARBA" id="ARBA00047671"/>
    </source>
</evidence>
<dbReference type="Pfam" id="PF03129">
    <property type="entry name" value="HGTP_anticodon"/>
    <property type="match status" value="1"/>
</dbReference>
<keyword evidence="4 10" id="KW-0436">Ligase</keyword>
<protein>
    <recommendedName>
        <fullName evidence="10">Proline--tRNA ligase</fullName>
        <ecNumber evidence="10">6.1.1.15</ecNumber>
    </recommendedName>
    <alternativeName>
        <fullName evidence="10">Prolyl-tRNA synthetase</fullName>
        <shortName evidence="10">ProRS</shortName>
    </alternativeName>
</protein>
<dbReference type="Proteomes" id="UP000193778">
    <property type="component" value="Unassembled WGS sequence"/>
</dbReference>
<gene>
    <name evidence="10 12" type="primary">proS</name>
    <name evidence="12" type="ORF">RUM8411_00707</name>
</gene>